<evidence type="ECO:0000313" key="1">
    <source>
        <dbReference type="EMBL" id="AIF66219.1"/>
    </source>
</evidence>
<protein>
    <recommendedName>
        <fullName evidence="3">YwpF-like protein</fullName>
    </recommendedName>
</protein>
<evidence type="ECO:0008006" key="3">
    <source>
        <dbReference type="Google" id="ProtNLM"/>
    </source>
</evidence>
<dbReference type="GeneID" id="34221414"/>
<dbReference type="InterPro" id="IPR025573">
    <property type="entry name" value="YwpF"/>
</dbReference>
<dbReference type="Pfam" id="PF14183">
    <property type="entry name" value="YwpF"/>
    <property type="match status" value="1"/>
</dbReference>
<gene>
    <name evidence="1" type="ORF">GZ22_06020</name>
</gene>
<reference evidence="1 2" key="1">
    <citation type="submission" date="2014-07" db="EMBL/GenBank/DDBJ databases">
        <title>Complete genome sequence of a moderately halophilic bacterium Terribacillus aidingensis MP602, isolated from Cryptomeria fortunei in Tianmu mountain in China.</title>
        <authorList>
            <person name="Wang Y."/>
            <person name="Lu P."/>
            <person name="Zhang L."/>
        </authorList>
    </citation>
    <scope>NUCLEOTIDE SEQUENCE [LARGE SCALE GENOMIC DNA]</scope>
    <source>
        <strain evidence="1 2">MP602</strain>
    </source>
</reference>
<name>A0A075LIK2_9BACI</name>
<proteinExistence type="predicted"/>
<dbReference type="HOGENOM" id="CLU_123099_1_0_9"/>
<dbReference type="Proteomes" id="UP000027980">
    <property type="component" value="Chromosome"/>
</dbReference>
<dbReference type="KEGG" id="tap:GZ22_06020"/>
<organism evidence="1 2">
    <name type="scientific">Terribacillus saccharophilus</name>
    <dbReference type="NCBI Taxonomy" id="361277"/>
    <lineage>
        <taxon>Bacteria</taxon>
        <taxon>Bacillati</taxon>
        <taxon>Bacillota</taxon>
        <taxon>Bacilli</taxon>
        <taxon>Bacillales</taxon>
        <taxon>Bacillaceae</taxon>
        <taxon>Terribacillus</taxon>
    </lineage>
</organism>
<evidence type="ECO:0000313" key="2">
    <source>
        <dbReference type="Proteomes" id="UP000027980"/>
    </source>
</evidence>
<sequence>MKTFKLVELTLYPTDQDFLNEEEMKLSEGLIINKEEDNEWVLEAVLGKTDLESVQALSESRKVLLAQVRITKPENRPAMFLVHVQEVNDLGEEGNVIMKGTLAREEKMELFASIKRMRQEGMEEEEILTSGAGTTE</sequence>
<dbReference type="AlphaFoldDB" id="A0A075LIK2"/>
<dbReference type="EMBL" id="CP008876">
    <property type="protein sequence ID" value="AIF66219.1"/>
    <property type="molecule type" value="Genomic_DNA"/>
</dbReference>
<dbReference type="RefSeq" id="WP_038559767.1">
    <property type="nucleotide sequence ID" value="NZ_CP008876.1"/>
</dbReference>
<accession>A0A075LIK2</accession>